<evidence type="ECO:0000313" key="1">
    <source>
        <dbReference type="EMBL" id="PKA55883.1"/>
    </source>
</evidence>
<sequence>MAGANATILLGCAALRLPADLGRFTASCFRSGGQGRGKQMPSHADLDRQIEYLRECKFLPEAEVKALCDHRRTCM</sequence>
<dbReference type="EC" id="3.1.3.16" evidence="1"/>
<gene>
    <name evidence="1" type="primary">PP2A1</name>
    <name evidence="1" type="ORF">AXF42_Ash014555</name>
</gene>
<proteinExistence type="predicted"/>
<keyword evidence="1" id="KW-0378">Hydrolase</keyword>
<dbReference type="EMBL" id="KZ451976">
    <property type="protein sequence ID" value="PKA55883.1"/>
    <property type="molecule type" value="Genomic_DNA"/>
</dbReference>
<reference evidence="1 2" key="1">
    <citation type="journal article" date="2017" name="Nature">
        <title>The Apostasia genome and the evolution of orchids.</title>
        <authorList>
            <person name="Zhang G.Q."/>
            <person name="Liu K.W."/>
            <person name="Li Z."/>
            <person name="Lohaus R."/>
            <person name="Hsiao Y.Y."/>
            <person name="Niu S.C."/>
            <person name="Wang J.Y."/>
            <person name="Lin Y.C."/>
            <person name="Xu Q."/>
            <person name="Chen L.J."/>
            <person name="Yoshida K."/>
            <person name="Fujiwara S."/>
            <person name="Wang Z.W."/>
            <person name="Zhang Y.Q."/>
            <person name="Mitsuda N."/>
            <person name="Wang M."/>
            <person name="Liu G.H."/>
            <person name="Pecoraro L."/>
            <person name="Huang H.X."/>
            <person name="Xiao X.J."/>
            <person name="Lin M."/>
            <person name="Wu X.Y."/>
            <person name="Wu W.L."/>
            <person name="Chen Y.Y."/>
            <person name="Chang S.B."/>
            <person name="Sakamoto S."/>
            <person name="Ohme-Takagi M."/>
            <person name="Yagi M."/>
            <person name="Zeng S.J."/>
            <person name="Shen C.Y."/>
            <person name="Yeh C.M."/>
            <person name="Luo Y.B."/>
            <person name="Tsai W.C."/>
            <person name="Van de Peer Y."/>
            <person name="Liu Z.J."/>
        </authorList>
    </citation>
    <scope>NUCLEOTIDE SEQUENCE [LARGE SCALE GENOMIC DNA]</scope>
    <source>
        <strain evidence="2">cv. Shenzhen</strain>
        <tissue evidence="1">Stem</tissue>
    </source>
</reference>
<dbReference type="OrthoDB" id="1930084at2759"/>
<accession>A0A2I0AJZ3</accession>
<organism evidence="1 2">
    <name type="scientific">Apostasia shenzhenica</name>
    <dbReference type="NCBI Taxonomy" id="1088818"/>
    <lineage>
        <taxon>Eukaryota</taxon>
        <taxon>Viridiplantae</taxon>
        <taxon>Streptophyta</taxon>
        <taxon>Embryophyta</taxon>
        <taxon>Tracheophyta</taxon>
        <taxon>Spermatophyta</taxon>
        <taxon>Magnoliopsida</taxon>
        <taxon>Liliopsida</taxon>
        <taxon>Asparagales</taxon>
        <taxon>Orchidaceae</taxon>
        <taxon>Apostasioideae</taxon>
        <taxon>Apostasia</taxon>
    </lineage>
</organism>
<dbReference type="AlphaFoldDB" id="A0A2I0AJZ3"/>
<protein>
    <submittedName>
        <fullName evidence="1">Serine/threonine-protein phosphatase PP2A-1 catalytic subunit</fullName>
        <ecNumber evidence="1">3.1.3.16</ecNumber>
    </submittedName>
</protein>
<dbReference type="Proteomes" id="UP000236161">
    <property type="component" value="Unassembled WGS sequence"/>
</dbReference>
<name>A0A2I0AJZ3_9ASPA</name>
<dbReference type="STRING" id="1088818.A0A2I0AJZ3"/>
<evidence type="ECO:0000313" key="2">
    <source>
        <dbReference type="Proteomes" id="UP000236161"/>
    </source>
</evidence>
<keyword evidence="2" id="KW-1185">Reference proteome</keyword>
<dbReference type="GO" id="GO:0004722">
    <property type="term" value="F:protein serine/threonine phosphatase activity"/>
    <property type="evidence" value="ECO:0007669"/>
    <property type="project" value="UniProtKB-EC"/>
</dbReference>